<dbReference type="EMBL" id="JABVEG010000001">
    <property type="protein sequence ID" value="NUI81246.1"/>
    <property type="molecule type" value="Genomic_DNA"/>
</dbReference>
<evidence type="ECO:0000256" key="1">
    <source>
        <dbReference type="ARBA" id="ARBA00023015"/>
    </source>
</evidence>
<evidence type="ECO:0000256" key="2">
    <source>
        <dbReference type="ARBA" id="ARBA00023125"/>
    </source>
</evidence>
<gene>
    <name evidence="5" type="ORF">HUN84_00530</name>
</gene>
<evidence type="ECO:0000313" key="5">
    <source>
        <dbReference type="EMBL" id="NUI81246.1"/>
    </source>
</evidence>
<keyword evidence="1" id="KW-0805">Transcription regulation</keyword>
<dbReference type="RefSeq" id="WP_174841782.1">
    <property type="nucleotide sequence ID" value="NZ_JABVEG010000001.1"/>
</dbReference>
<protein>
    <recommendedName>
        <fullName evidence="4">Transcriptional regulator SarA/SarZ/Rot-like helix-turn-helix domain-containing protein</fullName>
    </recommendedName>
</protein>
<keyword evidence="3" id="KW-0804">Transcription</keyword>
<evidence type="ECO:0000259" key="4">
    <source>
        <dbReference type="Pfam" id="PF22381"/>
    </source>
</evidence>
<feature type="domain" description="Transcriptional regulator SarA/SarZ/Rot-like helix-turn-helix" evidence="4">
    <location>
        <begin position="146"/>
        <end position="219"/>
    </location>
</feature>
<dbReference type="InterPro" id="IPR055166">
    <property type="entry name" value="Transc_reg_Sar_Rot_HTH"/>
</dbReference>
<evidence type="ECO:0000313" key="6">
    <source>
        <dbReference type="Proteomes" id="UP000610527"/>
    </source>
</evidence>
<keyword evidence="6" id="KW-1185">Reference proteome</keyword>
<dbReference type="Pfam" id="PF22381">
    <property type="entry name" value="Staph_reg_Sar_Rot"/>
    <property type="match status" value="1"/>
</dbReference>
<dbReference type="InterPro" id="IPR036390">
    <property type="entry name" value="WH_DNA-bd_sf"/>
</dbReference>
<accession>A0ABX2LI86</accession>
<comment type="caution">
    <text evidence="5">The sequence shown here is derived from an EMBL/GenBank/DDBJ whole genome shotgun (WGS) entry which is preliminary data.</text>
</comment>
<proteinExistence type="predicted"/>
<dbReference type="Proteomes" id="UP000610527">
    <property type="component" value="Unassembled WGS sequence"/>
</dbReference>
<dbReference type="Gene3D" id="1.10.10.10">
    <property type="entry name" value="Winged helix-like DNA-binding domain superfamily/Winged helix DNA-binding domain"/>
    <property type="match status" value="2"/>
</dbReference>
<reference evidence="5 6" key="1">
    <citation type="submission" date="2020-06" db="EMBL/GenBank/DDBJ databases">
        <title>Staphylococcus borealis sp. nov. -A novel member of the Staphylococcaceae family isolated from skin and blood in humans.</title>
        <authorList>
            <person name="Pain M."/>
            <person name="Wolden R."/>
            <person name="Jaen-Luchoro D."/>
            <person name="Salva-Serra F."/>
            <person name="Iglesias B.P."/>
            <person name="Karlsson R."/>
            <person name="Klingenberg C."/>
            <person name="Cavanagh J.P."/>
        </authorList>
    </citation>
    <scope>NUCLEOTIDE SEQUENCE [LARGE SCALE GENOMIC DNA]</scope>
    <source>
        <strain evidence="5 6">58-22</strain>
    </source>
</reference>
<evidence type="ECO:0000256" key="3">
    <source>
        <dbReference type="ARBA" id="ARBA00023163"/>
    </source>
</evidence>
<name>A0ABX2LI86_9STAP</name>
<keyword evidence="2" id="KW-0238">DNA-binding</keyword>
<dbReference type="InterPro" id="IPR036388">
    <property type="entry name" value="WH-like_DNA-bd_sf"/>
</dbReference>
<sequence>MDKHKLETLLFYLVFMKAVGEVLKYSYQLKFEQLKTLNEVINYYHVHHQGIYIDELITYQSISKRQLRHHLEHSYHLGWIIKLRDHNDQRRLLFLPSPNCQDKLNTMFSEINEMVKVKNFACIIESTHYNSLKYVITIFDARYKVQMLAKEFNLSLDELILLGAFISNRQVISLKEIQSMSYRYLICINAVINELYHKGYLEKYRNSIDERIVNVKFIESRAYETYQIFVKCYNKFQEEMRLI</sequence>
<dbReference type="SUPFAM" id="SSF46785">
    <property type="entry name" value="Winged helix' DNA-binding domain"/>
    <property type="match status" value="2"/>
</dbReference>
<organism evidence="5 6">
    <name type="scientific">Staphylococcus borealis</name>
    <dbReference type="NCBI Taxonomy" id="2742203"/>
    <lineage>
        <taxon>Bacteria</taxon>
        <taxon>Bacillati</taxon>
        <taxon>Bacillota</taxon>
        <taxon>Bacilli</taxon>
        <taxon>Bacillales</taxon>
        <taxon>Staphylococcaceae</taxon>
        <taxon>Staphylococcus</taxon>
    </lineage>
</organism>